<evidence type="ECO:0000256" key="4">
    <source>
        <dbReference type="SAM" id="SignalP"/>
    </source>
</evidence>
<evidence type="ECO:0000313" key="6">
    <source>
        <dbReference type="EMBL" id="UOF01957.1"/>
    </source>
</evidence>
<dbReference type="SUPFAM" id="SSF53850">
    <property type="entry name" value="Periplasmic binding protein-like II"/>
    <property type="match status" value="1"/>
</dbReference>
<sequence length="584" mass="65999">MKMLRLFSLLIMLFAAAEGMAKDFNVSVLYWSMKIEGQVIMRKGFEEVINAYNASSKGKNKIILTRYIAGEGREGLLKQISQIESAVQSRPDAIVIQPSDVSTLTKYAQEANTLNIPLFVYDQYVLNAKMTSYVTSDNYQAGWDNGIYIDSLFPAGQEIKIVVVEYFRVSATVERVDGFFDALRSKGRKFQVVGRYEAVEPESGKKAGKQILKDFPKKNSFDVLFTNNDGGGLSVVKELWDKGRKEIRQATIDGDPASVENIKNKRITVIDSAQFCAELGREIARKVIAYLNKEPFTQRHYIPTYPITEKTLKDYPGWMGRPIAPAREKSLIDEIKKVPPSKLSAKEQSVVKVGLTAICPYLCEQGPGVWGGYVHDILSEVAKKNNFKLEIKSLPQDQLLSALKNREVNYIIAPLSMVRFLPDLRITGPRLGMISTGALFTPGVKVRLIDKESLSDKRIVFAHVGYETELDLQPTEFQKAMKITGRDVADRMMKMIGDRRVDLALGDYNVLRYTLLRRQLMTLEVQPTSLSGYNALMLVAHPKEPDFGHLPSHIDNWFESNRQGGKLEKVLKKYNLKDWDIFSH</sequence>
<dbReference type="RefSeq" id="WP_243538576.1">
    <property type="nucleotide sequence ID" value="NZ_CP093442.1"/>
</dbReference>
<dbReference type="Gene3D" id="3.40.50.2300">
    <property type="match status" value="2"/>
</dbReference>
<accession>A0ABY4CAG0</accession>
<feature type="signal peptide" evidence="4">
    <location>
        <begin position="1"/>
        <end position="21"/>
    </location>
</feature>
<comment type="subcellular location">
    <subcellularLocation>
        <location evidence="1">Cell envelope</location>
    </subcellularLocation>
</comment>
<keyword evidence="7" id="KW-1185">Reference proteome</keyword>
<dbReference type="Proteomes" id="UP000830116">
    <property type="component" value="Chromosome"/>
</dbReference>
<reference evidence="6" key="1">
    <citation type="submission" date="2022-03" db="EMBL/GenBank/DDBJ databases">
        <title>Genome Identification and Characterization of new species Bdellovibrio reynosense LBG001 sp. nov. from a Mexico soil sample.</title>
        <authorList>
            <person name="Camilli A."/>
            <person name="Ajao Y."/>
            <person name="Guo X."/>
        </authorList>
    </citation>
    <scope>NUCLEOTIDE SEQUENCE</scope>
    <source>
        <strain evidence="6">LBG001</strain>
    </source>
</reference>
<dbReference type="PANTHER" id="PTHR46847:SF1">
    <property type="entry name" value="D-ALLOSE-BINDING PERIPLASMIC PROTEIN-RELATED"/>
    <property type="match status" value="1"/>
</dbReference>
<evidence type="ECO:0000256" key="3">
    <source>
        <dbReference type="ARBA" id="ARBA00022729"/>
    </source>
</evidence>
<dbReference type="InterPro" id="IPR025997">
    <property type="entry name" value="SBP_2_dom"/>
</dbReference>
<comment type="similarity">
    <text evidence="2">Belongs to the bacterial solute-binding protein 2 family.</text>
</comment>
<evidence type="ECO:0000256" key="2">
    <source>
        <dbReference type="ARBA" id="ARBA00007639"/>
    </source>
</evidence>
<dbReference type="InterPro" id="IPR028082">
    <property type="entry name" value="Peripla_BP_I"/>
</dbReference>
<evidence type="ECO:0000256" key="1">
    <source>
        <dbReference type="ARBA" id="ARBA00004196"/>
    </source>
</evidence>
<feature type="domain" description="Periplasmic binding protein" evidence="5">
    <location>
        <begin position="41"/>
        <end position="294"/>
    </location>
</feature>
<keyword evidence="3 4" id="KW-0732">Signal</keyword>
<evidence type="ECO:0000259" key="5">
    <source>
        <dbReference type="Pfam" id="PF13407"/>
    </source>
</evidence>
<name>A0ABY4CAG0_9BACT</name>
<gene>
    <name evidence="6" type="ORF">MNR06_03185</name>
</gene>
<proteinExistence type="inferred from homology"/>
<dbReference type="PANTHER" id="PTHR46847">
    <property type="entry name" value="D-ALLOSE-BINDING PERIPLASMIC PROTEIN-RELATED"/>
    <property type="match status" value="1"/>
</dbReference>
<dbReference type="Gene3D" id="3.40.190.10">
    <property type="entry name" value="Periplasmic binding protein-like II"/>
    <property type="match status" value="2"/>
</dbReference>
<organism evidence="6 7">
    <name type="scientific">Bdellovibrio reynosensis</name>
    <dbReference type="NCBI Taxonomy" id="2835041"/>
    <lineage>
        <taxon>Bacteria</taxon>
        <taxon>Pseudomonadati</taxon>
        <taxon>Bdellovibrionota</taxon>
        <taxon>Bdellovibrionia</taxon>
        <taxon>Bdellovibrionales</taxon>
        <taxon>Pseudobdellovibrionaceae</taxon>
        <taxon>Bdellovibrio</taxon>
    </lineage>
</organism>
<dbReference type="Pfam" id="PF13407">
    <property type="entry name" value="Peripla_BP_4"/>
    <property type="match status" value="1"/>
</dbReference>
<evidence type="ECO:0000313" key="7">
    <source>
        <dbReference type="Proteomes" id="UP000830116"/>
    </source>
</evidence>
<feature type="chain" id="PRO_5046997210" evidence="4">
    <location>
        <begin position="22"/>
        <end position="584"/>
    </location>
</feature>
<protein>
    <submittedName>
        <fullName evidence="6">Substrate-binding domain-containing protein</fullName>
    </submittedName>
</protein>
<dbReference type="SUPFAM" id="SSF53822">
    <property type="entry name" value="Periplasmic binding protein-like I"/>
    <property type="match status" value="1"/>
</dbReference>
<dbReference type="EMBL" id="CP093442">
    <property type="protein sequence ID" value="UOF01957.1"/>
    <property type="molecule type" value="Genomic_DNA"/>
</dbReference>